<feature type="signal peptide" evidence="1">
    <location>
        <begin position="1"/>
        <end position="19"/>
    </location>
</feature>
<comment type="caution">
    <text evidence="2">The sequence shown here is derived from an EMBL/GenBank/DDBJ whole genome shotgun (WGS) entry which is preliminary data.</text>
</comment>
<dbReference type="OrthoDB" id="3251634at2759"/>
<dbReference type="EMBL" id="JAACJJ010000014">
    <property type="protein sequence ID" value="KAF5327004.1"/>
    <property type="molecule type" value="Genomic_DNA"/>
</dbReference>
<organism evidence="2 3">
    <name type="scientific">Psilocybe cf. subviscida</name>
    <dbReference type="NCBI Taxonomy" id="2480587"/>
    <lineage>
        <taxon>Eukaryota</taxon>
        <taxon>Fungi</taxon>
        <taxon>Dikarya</taxon>
        <taxon>Basidiomycota</taxon>
        <taxon>Agaricomycotina</taxon>
        <taxon>Agaricomycetes</taxon>
        <taxon>Agaricomycetidae</taxon>
        <taxon>Agaricales</taxon>
        <taxon>Agaricineae</taxon>
        <taxon>Strophariaceae</taxon>
        <taxon>Psilocybe</taxon>
    </lineage>
</organism>
<keyword evidence="3" id="KW-1185">Reference proteome</keyword>
<protein>
    <recommendedName>
        <fullName evidence="4">Late embryogenesis abundant protein LEA-2 subgroup domain-containing protein</fullName>
    </recommendedName>
</protein>
<feature type="chain" id="PRO_5034777084" description="Late embryogenesis abundant protein LEA-2 subgroup domain-containing protein" evidence="1">
    <location>
        <begin position="20"/>
        <end position="180"/>
    </location>
</feature>
<sequence length="180" mass="19050">MRFSTLFAVAATVVSVVSAAPQPHAEPELDSRDLSLAQIINLLGIGLVSKVDTFILLSTFEDNEVAVDFDVKNPLPIELTLDSVTTSASLNGTTYTSFTHTFSPPLVVAPLGTKNSGRINNVLLTQGLTASLDIVPFGVLDLNSNAKVRAATILGHLGIPISLDGLKQKNVPTSYTFDLS</sequence>
<evidence type="ECO:0000256" key="1">
    <source>
        <dbReference type="SAM" id="SignalP"/>
    </source>
</evidence>
<proteinExistence type="predicted"/>
<evidence type="ECO:0000313" key="2">
    <source>
        <dbReference type="EMBL" id="KAF5327004.1"/>
    </source>
</evidence>
<keyword evidence="1" id="KW-0732">Signal</keyword>
<reference evidence="2 3" key="1">
    <citation type="journal article" date="2020" name="ISME J.">
        <title>Uncovering the hidden diversity of litter-decomposition mechanisms in mushroom-forming fungi.</title>
        <authorList>
            <person name="Floudas D."/>
            <person name="Bentzer J."/>
            <person name="Ahren D."/>
            <person name="Johansson T."/>
            <person name="Persson P."/>
            <person name="Tunlid A."/>
        </authorList>
    </citation>
    <scope>NUCLEOTIDE SEQUENCE [LARGE SCALE GENOMIC DNA]</scope>
    <source>
        <strain evidence="2 3">CBS 101986</strain>
    </source>
</reference>
<dbReference type="Proteomes" id="UP000567179">
    <property type="component" value="Unassembled WGS sequence"/>
</dbReference>
<dbReference type="AlphaFoldDB" id="A0A8H5BP79"/>
<evidence type="ECO:0008006" key="4">
    <source>
        <dbReference type="Google" id="ProtNLM"/>
    </source>
</evidence>
<evidence type="ECO:0000313" key="3">
    <source>
        <dbReference type="Proteomes" id="UP000567179"/>
    </source>
</evidence>
<gene>
    <name evidence="2" type="ORF">D9619_004315</name>
</gene>
<accession>A0A8H5BP79</accession>
<name>A0A8H5BP79_9AGAR</name>